<dbReference type="SUPFAM" id="SSF51695">
    <property type="entry name" value="PLC-like phosphodiesterases"/>
    <property type="match status" value="1"/>
</dbReference>
<dbReference type="PANTHER" id="PTHR46211">
    <property type="entry name" value="GLYCEROPHOSPHORYL DIESTER PHOSPHODIESTERASE"/>
    <property type="match status" value="1"/>
</dbReference>
<protein>
    <recommendedName>
        <fullName evidence="1">GP-PDE domain-containing protein</fullName>
    </recommendedName>
</protein>
<gene>
    <name evidence="2" type="ORF">GCM10009688_28390</name>
</gene>
<name>A0ABP5ASX9_9MICC</name>
<feature type="domain" description="GP-PDE" evidence="1">
    <location>
        <begin position="1"/>
        <end position="215"/>
    </location>
</feature>
<dbReference type="Pfam" id="PF03009">
    <property type="entry name" value="GDPD"/>
    <property type="match status" value="1"/>
</dbReference>
<sequence>MAAYQGAVDAGAPAIEVSVCATRDGVLVCHHDTNTLRMTGADLEIADSDYGRITVLKNDARSWLGPGARLEPIPRLEDVLDRFAGNQVIFIEDKQGTNTQALLGLMDKYPDANEHFVWKQTAGAPGYEAAASRGYRTWGYFIDNSNNQFKALAPKFDLLGIYHGATDEEIKALVAFGKPVICWEIHTRWMRDRVLGLGVRGLMCSNYPYVAGDEASAARDAFATGVRSAGDLPWVLGLKYQPEILPREKTVRLAHDSTSGYLLGSMGPLTSGDQEIQLEIRWPELPPGRHAGAGLAFGMPDDSPYRAGIPGTVGGYHVLLRASGAVEVYRRNVTRGEEATADELIGSFATEPVASGTWTGLSVSMDSQGLTVKRRGGAEAWSASIPDTAYRGGYLGLLKSYPDPVAVDFRSVTAGSATA</sequence>
<dbReference type="InterPro" id="IPR017946">
    <property type="entry name" value="PLC-like_Pdiesterase_TIM-brl"/>
</dbReference>
<dbReference type="PROSITE" id="PS51704">
    <property type="entry name" value="GP_PDE"/>
    <property type="match status" value="1"/>
</dbReference>
<proteinExistence type="predicted"/>
<evidence type="ECO:0000259" key="1">
    <source>
        <dbReference type="PROSITE" id="PS51704"/>
    </source>
</evidence>
<organism evidence="2 3">
    <name type="scientific">Arthrobacter gandavensis</name>
    <dbReference type="NCBI Taxonomy" id="169960"/>
    <lineage>
        <taxon>Bacteria</taxon>
        <taxon>Bacillati</taxon>
        <taxon>Actinomycetota</taxon>
        <taxon>Actinomycetes</taxon>
        <taxon>Micrococcales</taxon>
        <taxon>Micrococcaceae</taxon>
        <taxon>Arthrobacter</taxon>
    </lineage>
</organism>
<keyword evidence="3" id="KW-1185">Reference proteome</keyword>
<accession>A0ABP5ASX9</accession>
<dbReference type="Gene3D" id="3.20.20.190">
    <property type="entry name" value="Phosphatidylinositol (PI) phosphodiesterase"/>
    <property type="match status" value="1"/>
</dbReference>
<dbReference type="Proteomes" id="UP001500784">
    <property type="component" value="Unassembled WGS sequence"/>
</dbReference>
<dbReference type="CDD" id="cd08556">
    <property type="entry name" value="GDPD"/>
    <property type="match status" value="1"/>
</dbReference>
<evidence type="ECO:0000313" key="2">
    <source>
        <dbReference type="EMBL" id="GAA1921707.1"/>
    </source>
</evidence>
<dbReference type="PANTHER" id="PTHR46211:SF14">
    <property type="entry name" value="GLYCEROPHOSPHODIESTER PHOSPHODIESTERASE"/>
    <property type="match status" value="1"/>
</dbReference>
<reference evidence="3" key="1">
    <citation type="journal article" date="2019" name="Int. J. Syst. Evol. Microbiol.">
        <title>The Global Catalogue of Microorganisms (GCM) 10K type strain sequencing project: providing services to taxonomists for standard genome sequencing and annotation.</title>
        <authorList>
            <consortium name="The Broad Institute Genomics Platform"/>
            <consortium name="The Broad Institute Genome Sequencing Center for Infectious Disease"/>
            <person name="Wu L."/>
            <person name="Ma J."/>
        </authorList>
    </citation>
    <scope>NUCLEOTIDE SEQUENCE [LARGE SCALE GENOMIC DNA]</scope>
    <source>
        <strain evidence="3">JCM 13316</strain>
    </source>
</reference>
<dbReference type="InterPro" id="IPR030395">
    <property type="entry name" value="GP_PDE_dom"/>
</dbReference>
<dbReference type="EMBL" id="BAAALV010000007">
    <property type="protein sequence ID" value="GAA1921707.1"/>
    <property type="molecule type" value="Genomic_DNA"/>
</dbReference>
<comment type="caution">
    <text evidence="2">The sequence shown here is derived from an EMBL/GenBank/DDBJ whole genome shotgun (WGS) entry which is preliminary data.</text>
</comment>
<evidence type="ECO:0000313" key="3">
    <source>
        <dbReference type="Proteomes" id="UP001500784"/>
    </source>
</evidence>